<evidence type="ECO:0000256" key="1">
    <source>
        <dbReference type="SAM" id="MobiDB-lite"/>
    </source>
</evidence>
<name>A0A0K1PAA1_9BACT</name>
<gene>
    <name evidence="2" type="ORF">AKJ08_0431</name>
</gene>
<accession>A0A0K1PAA1</accession>
<dbReference type="AlphaFoldDB" id="A0A0K1PAA1"/>
<sequence length="93" mass="9691">MWGLVKFAFLVLVAIAVGLAAVSLPIEGKTAAEHVRALLGQGSSESPKADRQKAPPARASAAPIPASANRPPAEAPSDDDRKALDRLIGDRIR</sequence>
<dbReference type="KEGG" id="vin:AKJ08_0431"/>
<dbReference type="Proteomes" id="UP000055590">
    <property type="component" value="Chromosome"/>
</dbReference>
<evidence type="ECO:0000313" key="2">
    <source>
        <dbReference type="EMBL" id="AKU90044.1"/>
    </source>
</evidence>
<reference evidence="2 3" key="1">
    <citation type="submission" date="2015-08" db="EMBL/GenBank/DDBJ databases">
        <authorList>
            <person name="Babu N.S."/>
            <person name="Beckwith C.J."/>
            <person name="Beseler K.G."/>
            <person name="Brison A."/>
            <person name="Carone J.V."/>
            <person name="Caskin T.P."/>
            <person name="Diamond M."/>
            <person name="Durham M.E."/>
            <person name="Foxe J.M."/>
            <person name="Go M."/>
            <person name="Henderson B.A."/>
            <person name="Jones I.B."/>
            <person name="McGettigan J.A."/>
            <person name="Micheletti S.J."/>
            <person name="Nasrallah M.E."/>
            <person name="Ortiz D."/>
            <person name="Piller C.R."/>
            <person name="Privatt S.R."/>
            <person name="Schneider S.L."/>
            <person name="Sharp S."/>
            <person name="Smith T.C."/>
            <person name="Stanton J.D."/>
            <person name="Ullery H.E."/>
            <person name="Wilson R.J."/>
            <person name="Serrano M.G."/>
            <person name="Buck G."/>
            <person name="Lee V."/>
            <person name="Wang Y."/>
            <person name="Carvalho R."/>
            <person name="Voegtly L."/>
            <person name="Shi R."/>
            <person name="Duckworth R."/>
            <person name="Johnson A."/>
            <person name="Loviza R."/>
            <person name="Walstead R."/>
            <person name="Shah Z."/>
            <person name="Kiflezghi M."/>
            <person name="Wade K."/>
            <person name="Ball S.L."/>
            <person name="Bradley K.W."/>
            <person name="Asai D.J."/>
            <person name="Bowman C.A."/>
            <person name="Russell D.A."/>
            <person name="Pope W.H."/>
            <person name="Jacobs-Sera D."/>
            <person name="Hendrix R.W."/>
            <person name="Hatfull G.F."/>
        </authorList>
    </citation>
    <scope>NUCLEOTIDE SEQUENCE [LARGE SCALE GENOMIC DNA]</scope>
    <source>
        <strain evidence="2 3">DSM 27710</strain>
    </source>
</reference>
<keyword evidence="3" id="KW-1185">Reference proteome</keyword>
<dbReference type="STRING" id="1391653.AKJ08_0431"/>
<feature type="compositionally biased region" description="Basic and acidic residues" evidence="1">
    <location>
        <begin position="78"/>
        <end position="93"/>
    </location>
</feature>
<organism evidence="2 3">
    <name type="scientific">Vulgatibacter incomptus</name>
    <dbReference type="NCBI Taxonomy" id="1391653"/>
    <lineage>
        <taxon>Bacteria</taxon>
        <taxon>Pseudomonadati</taxon>
        <taxon>Myxococcota</taxon>
        <taxon>Myxococcia</taxon>
        <taxon>Myxococcales</taxon>
        <taxon>Cystobacterineae</taxon>
        <taxon>Vulgatibacteraceae</taxon>
        <taxon>Vulgatibacter</taxon>
    </lineage>
</organism>
<dbReference type="RefSeq" id="WP_050724550.1">
    <property type="nucleotide sequence ID" value="NZ_CP012332.1"/>
</dbReference>
<feature type="region of interest" description="Disordered" evidence="1">
    <location>
        <begin position="40"/>
        <end position="93"/>
    </location>
</feature>
<feature type="compositionally biased region" description="Low complexity" evidence="1">
    <location>
        <begin position="54"/>
        <end position="72"/>
    </location>
</feature>
<proteinExistence type="predicted"/>
<protein>
    <submittedName>
        <fullName evidence="2">Uncharacterized protein</fullName>
    </submittedName>
</protein>
<evidence type="ECO:0000313" key="3">
    <source>
        <dbReference type="Proteomes" id="UP000055590"/>
    </source>
</evidence>
<dbReference type="EMBL" id="CP012332">
    <property type="protein sequence ID" value="AKU90044.1"/>
    <property type="molecule type" value="Genomic_DNA"/>
</dbReference>